<dbReference type="EMBL" id="DXFZ01000087">
    <property type="protein sequence ID" value="HIW96224.1"/>
    <property type="molecule type" value="Genomic_DNA"/>
</dbReference>
<feature type="domain" description="Thymidylate kinase-like" evidence="11">
    <location>
        <begin position="5"/>
        <end position="185"/>
    </location>
</feature>
<dbReference type="GO" id="GO:0006235">
    <property type="term" value="P:dTTP biosynthetic process"/>
    <property type="evidence" value="ECO:0007669"/>
    <property type="project" value="UniProtKB-UniRule"/>
</dbReference>
<comment type="similarity">
    <text evidence="1 10">Belongs to the thymidylate kinase family.</text>
</comment>
<dbReference type="GO" id="GO:0005829">
    <property type="term" value="C:cytosol"/>
    <property type="evidence" value="ECO:0007669"/>
    <property type="project" value="TreeGrafter"/>
</dbReference>
<dbReference type="GO" id="GO:0006227">
    <property type="term" value="P:dUDP biosynthetic process"/>
    <property type="evidence" value="ECO:0007669"/>
    <property type="project" value="TreeGrafter"/>
</dbReference>
<gene>
    <name evidence="10" type="primary">tmk</name>
    <name evidence="12" type="ORF">H9867_07060</name>
</gene>
<dbReference type="Proteomes" id="UP000824189">
    <property type="component" value="Unassembled WGS sequence"/>
</dbReference>
<protein>
    <recommendedName>
        <fullName evidence="3 10">Thymidylate kinase</fullName>
        <ecNumber evidence="2 10">2.7.4.9</ecNumber>
    </recommendedName>
    <alternativeName>
        <fullName evidence="10">dTMP kinase</fullName>
    </alternativeName>
</protein>
<evidence type="ECO:0000256" key="10">
    <source>
        <dbReference type="HAMAP-Rule" id="MF_00165"/>
    </source>
</evidence>
<dbReference type="GO" id="GO:0006233">
    <property type="term" value="P:dTDP biosynthetic process"/>
    <property type="evidence" value="ECO:0007669"/>
    <property type="project" value="InterPro"/>
</dbReference>
<dbReference type="GO" id="GO:0004798">
    <property type="term" value="F:dTMP kinase activity"/>
    <property type="evidence" value="ECO:0007669"/>
    <property type="project" value="UniProtKB-UniRule"/>
</dbReference>
<evidence type="ECO:0000256" key="8">
    <source>
        <dbReference type="ARBA" id="ARBA00022840"/>
    </source>
</evidence>
<keyword evidence="5 10" id="KW-0545">Nucleotide biosynthesis</keyword>
<reference evidence="12" key="2">
    <citation type="submission" date="2021-04" db="EMBL/GenBank/DDBJ databases">
        <authorList>
            <person name="Gilroy R."/>
        </authorList>
    </citation>
    <scope>NUCLEOTIDE SEQUENCE</scope>
    <source>
        <strain evidence="12">4376</strain>
    </source>
</reference>
<dbReference type="PANTHER" id="PTHR10344">
    <property type="entry name" value="THYMIDYLATE KINASE"/>
    <property type="match status" value="1"/>
</dbReference>
<evidence type="ECO:0000256" key="4">
    <source>
        <dbReference type="ARBA" id="ARBA00022679"/>
    </source>
</evidence>
<proteinExistence type="inferred from homology"/>
<evidence type="ECO:0000256" key="1">
    <source>
        <dbReference type="ARBA" id="ARBA00009776"/>
    </source>
</evidence>
<evidence type="ECO:0000256" key="6">
    <source>
        <dbReference type="ARBA" id="ARBA00022741"/>
    </source>
</evidence>
<dbReference type="HAMAP" id="MF_00165">
    <property type="entry name" value="Thymidylate_kinase"/>
    <property type="match status" value="1"/>
</dbReference>
<reference evidence="12" key="1">
    <citation type="journal article" date="2021" name="PeerJ">
        <title>Extensive microbial diversity within the chicken gut microbiome revealed by metagenomics and culture.</title>
        <authorList>
            <person name="Gilroy R."/>
            <person name="Ravi A."/>
            <person name="Getino M."/>
            <person name="Pursley I."/>
            <person name="Horton D.L."/>
            <person name="Alikhan N.F."/>
            <person name="Baker D."/>
            <person name="Gharbi K."/>
            <person name="Hall N."/>
            <person name="Watson M."/>
            <person name="Adriaenssens E.M."/>
            <person name="Foster-Nyarko E."/>
            <person name="Jarju S."/>
            <person name="Secka A."/>
            <person name="Antonio M."/>
            <person name="Oren A."/>
            <person name="Chaudhuri R.R."/>
            <person name="La Ragione R."/>
            <person name="Hildebrand F."/>
            <person name="Pallen M.J."/>
        </authorList>
    </citation>
    <scope>NUCLEOTIDE SEQUENCE</scope>
    <source>
        <strain evidence="12">4376</strain>
    </source>
</reference>
<dbReference type="EC" id="2.7.4.9" evidence="2 10"/>
<dbReference type="InterPro" id="IPR018095">
    <property type="entry name" value="Thymidylate_kin_CS"/>
</dbReference>
<dbReference type="PANTHER" id="PTHR10344:SF4">
    <property type="entry name" value="UMP-CMP KINASE 2, MITOCHONDRIAL"/>
    <property type="match status" value="1"/>
</dbReference>
<organism evidence="12 13">
    <name type="scientific">Candidatus Corynebacterium gallistercoris</name>
    <dbReference type="NCBI Taxonomy" id="2838530"/>
    <lineage>
        <taxon>Bacteria</taxon>
        <taxon>Bacillati</taxon>
        <taxon>Actinomycetota</taxon>
        <taxon>Actinomycetes</taxon>
        <taxon>Mycobacteriales</taxon>
        <taxon>Corynebacteriaceae</taxon>
        <taxon>Corynebacterium</taxon>
    </lineage>
</organism>
<accession>A0A9D1UQ92</accession>
<name>A0A9D1UQ92_9CORY</name>
<keyword evidence="8 10" id="KW-0067">ATP-binding</keyword>
<dbReference type="InterPro" id="IPR039430">
    <property type="entry name" value="Thymidylate_kin-like_dom"/>
</dbReference>
<evidence type="ECO:0000256" key="5">
    <source>
        <dbReference type="ARBA" id="ARBA00022727"/>
    </source>
</evidence>
<keyword evidence="4 10" id="KW-0808">Transferase</keyword>
<evidence type="ECO:0000313" key="12">
    <source>
        <dbReference type="EMBL" id="HIW96224.1"/>
    </source>
</evidence>
<evidence type="ECO:0000256" key="7">
    <source>
        <dbReference type="ARBA" id="ARBA00022777"/>
    </source>
</evidence>
<dbReference type="Gene3D" id="3.40.50.300">
    <property type="entry name" value="P-loop containing nucleotide triphosphate hydrolases"/>
    <property type="match status" value="1"/>
</dbReference>
<comment type="catalytic activity">
    <reaction evidence="9 10">
        <text>dTMP + ATP = dTDP + ADP</text>
        <dbReference type="Rhea" id="RHEA:13517"/>
        <dbReference type="ChEBI" id="CHEBI:30616"/>
        <dbReference type="ChEBI" id="CHEBI:58369"/>
        <dbReference type="ChEBI" id="CHEBI:63528"/>
        <dbReference type="ChEBI" id="CHEBI:456216"/>
        <dbReference type="EC" id="2.7.4.9"/>
    </reaction>
</comment>
<dbReference type="InterPro" id="IPR027417">
    <property type="entry name" value="P-loop_NTPase"/>
</dbReference>
<evidence type="ECO:0000256" key="9">
    <source>
        <dbReference type="ARBA" id="ARBA00048743"/>
    </source>
</evidence>
<dbReference type="AlphaFoldDB" id="A0A9D1UQ92"/>
<comment type="caution">
    <text evidence="12">The sequence shown here is derived from an EMBL/GenBank/DDBJ whole genome shotgun (WGS) entry which is preliminary data.</text>
</comment>
<evidence type="ECO:0000259" key="11">
    <source>
        <dbReference type="Pfam" id="PF02223"/>
    </source>
</evidence>
<keyword evidence="7 10" id="KW-0418">Kinase</keyword>
<dbReference type="GO" id="GO:0005524">
    <property type="term" value="F:ATP binding"/>
    <property type="evidence" value="ECO:0007669"/>
    <property type="project" value="UniProtKB-UniRule"/>
</dbReference>
<dbReference type="SUPFAM" id="SSF52540">
    <property type="entry name" value="P-loop containing nucleoside triphosphate hydrolases"/>
    <property type="match status" value="1"/>
</dbReference>
<evidence type="ECO:0000256" key="2">
    <source>
        <dbReference type="ARBA" id="ARBA00012980"/>
    </source>
</evidence>
<evidence type="ECO:0000313" key="13">
    <source>
        <dbReference type="Proteomes" id="UP000824189"/>
    </source>
</evidence>
<comment type="function">
    <text evidence="10">Phosphorylation of dTMP to form dTDP in both de novo and salvage pathways of dTTP synthesis.</text>
</comment>
<sequence length="217" mass="23414">MIIAFEGVDGAGKNTLVTAVEAELMAREVPVARVGFPRYEDSVHAALAQRALYGQMGDLLDSIHGMATLFALDRAEVAGELEDLGGDGYVVLLDRYVASNAAYSAARAGQDRAAETRDWVADLEFEQLGSPEPELQVLVDLDAAAAQERAAGREAADAARARDAYEKDSTLQERTVAAYRELAELNWVSPWRVVDSADGDVQARAVALADVICDMRR</sequence>
<dbReference type="PROSITE" id="PS01331">
    <property type="entry name" value="THYMIDYLATE_KINASE"/>
    <property type="match status" value="1"/>
</dbReference>
<keyword evidence="6 10" id="KW-0547">Nucleotide-binding</keyword>
<dbReference type="Pfam" id="PF02223">
    <property type="entry name" value="Thymidylate_kin"/>
    <property type="match status" value="1"/>
</dbReference>
<comment type="caution">
    <text evidence="10">Lacks conserved residue(s) required for the propagation of feature annotation.</text>
</comment>
<evidence type="ECO:0000256" key="3">
    <source>
        <dbReference type="ARBA" id="ARBA00017144"/>
    </source>
</evidence>
<dbReference type="InterPro" id="IPR018094">
    <property type="entry name" value="Thymidylate_kinase"/>
</dbReference>
<dbReference type="NCBIfam" id="NF005923">
    <property type="entry name" value="PRK07933.1"/>
    <property type="match status" value="1"/>
</dbReference>